<gene>
    <name evidence="1" type="ORF">UJA718_LOCUS44426</name>
</gene>
<name>A0A821TDA2_9BILA</name>
<sequence>IVSKIPTSKPQLDAAIYEKVLSTYLMQKKFEELKELLIQWPLNIYNLTSIDQLIRLQMDDERTAKALLECSAV</sequence>
<reference evidence="1" key="1">
    <citation type="submission" date="2021-02" db="EMBL/GenBank/DDBJ databases">
        <authorList>
            <person name="Nowell W R."/>
        </authorList>
    </citation>
    <scope>NUCLEOTIDE SEQUENCE</scope>
</reference>
<dbReference type="AlphaFoldDB" id="A0A821TDA2"/>
<feature type="non-terminal residue" evidence="1">
    <location>
        <position position="1"/>
    </location>
</feature>
<protein>
    <submittedName>
        <fullName evidence="1">Uncharacterized protein</fullName>
    </submittedName>
</protein>
<comment type="caution">
    <text evidence="1">The sequence shown here is derived from an EMBL/GenBank/DDBJ whole genome shotgun (WGS) entry which is preliminary data.</text>
</comment>
<dbReference type="EMBL" id="CAJOBP010068526">
    <property type="protein sequence ID" value="CAF4874538.1"/>
    <property type="molecule type" value="Genomic_DNA"/>
</dbReference>
<accession>A0A821TDA2</accession>
<dbReference type="Proteomes" id="UP000663873">
    <property type="component" value="Unassembled WGS sequence"/>
</dbReference>
<keyword evidence="2" id="KW-1185">Reference proteome</keyword>
<evidence type="ECO:0000313" key="2">
    <source>
        <dbReference type="Proteomes" id="UP000663873"/>
    </source>
</evidence>
<evidence type="ECO:0000313" key="1">
    <source>
        <dbReference type="EMBL" id="CAF4874538.1"/>
    </source>
</evidence>
<feature type="non-terminal residue" evidence="1">
    <location>
        <position position="73"/>
    </location>
</feature>
<dbReference type="Pfam" id="PF23556">
    <property type="entry name" value="TPR_Vps41"/>
    <property type="match status" value="1"/>
</dbReference>
<proteinExistence type="predicted"/>
<organism evidence="1 2">
    <name type="scientific">Rotaria socialis</name>
    <dbReference type="NCBI Taxonomy" id="392032"/>
    <lineage>
        <taxon>Eukaryota</taxon>
        <taxon>Metazoa</taxon>
        <taxon>Spiralia</taxon>
        <taxon>Gnathifera</taxon>
        <taxon>Rotifera</taxon>
        <taxon>Eurotatoria</taxon>
        <taxon>Bdelloidea</taxon>
        <taxon>Philodinida</taxon>
        <taxon>Philodinidae</taxon>
        <taxon>Rotaria</taxon>
    </lineage>
</organism>